<feature type="active site" description="Amidino-cysteine intermediate" evidence="4">
    <location>
        <position position="446"/>
    </location>
</feature>
<dbReference type="GO" id="GO:0005758">
    <property type="term" value="C:mitochondrial intermembrane space"/>
    <property type="evidence" value="ECO:0007669"/>
    <property type="project" value="TreeGrafter"/>
</dbReference>
<dbReference type="AlphaFoldDB" id="A0AAD9JRR2"/>
<dbReference type="Proteomes" id="UP001208570">
    <property type="component" value="Unassembled WGS sequence"/>
</dbReference>
<feature type="compositionally biased region" description="Polar residues" evidence="6">
    <location>
        <begin position="32"/>
        <end position="47"/>
    </location>
</feature>
<feature type="active site" evidence="4">
    <location>
        <position position="303"/>
    </location>
</feature>
<evidence type="ECO:0000256" key="2">
    <source>
        <dbReference type="ARBA" id="ARBA00006943"/>
    </source>
</evidence>
<dbReference type="EC" id="2.1.4.1" evidence="5"/>
<comment type="similarity">
    <text evidence="2 5">Belongs to the amidinotransferase family.</text>
</comment>
<gene>
    <name evidence="7" type="ORF">LSH36_180g03014</name>
</gene>
<keyword evidence="5" id="KW-0472">Membrane</keyword>
<comment type="catalytic activity">
    <reaction evidence="5">
        <text>L-arginine + glycine = guanidinoacetate + L-ornithine</text>
        <dbReference type="Rhea" id="RHEA:13201"/>
        <dbReference type="ChEBI" id="CHEBI:32682"/>
        <dbReference type="ChEBI" id="CHEBI:46911"/>
        <dbReference type="ChEBI" id="CHEBI:57305"/>
        <dbReference type="ChEBI" id="CHEBI:57742"/>
        <dbReference type="EC" id="2.1.4.1"/>
    </reaction>
</comment>
<dbReference type="SUPFAM" id="SSF55909">
    <property type="entry name" value="Pentein"/>
    <property type="match status" value="1"/>
</dbReference>
<name>A0AAD9JRR2_9ANNE</name>
<keyword evidence="3 5" id="KW-0808">Transferase</keyword>
<feature type="region of interest" description="Disordered" evidence="6">
    <location>
        <begin position="1"/>
        <end position="56"/>
    </location>
</feature>
<dbReference type="GO" id="GO:0015068">
    <property type="term" value="F:glycine amidinotransferase activity"/>
    <property type="evidence" value="ECO:0007669"/>
    <property type="project" value="UniProtKB-UniRule"/>
</dbReference>
<dbReference type="EMBL" id="JAODUP010000180">
    <property type="protein sequence ID" value="KAK2157962.1"/>
    <property type="molecule type" value="Genomic_DNA"/>
</dbReference>
<reference evidence="7" key="1">
    <citation type="journal article" date="2023" name="Mol. Biol. Evol.">
        <title>Third-Generation Sequencing Reveals the Adaptive Role of the Epigenome in Three Deep-Sea Polychaetes.</title>
        <authorList>
            <person name="Perez M."/>
            <person name="Aroh O."/>
            <person name="Sun Y."/>
            <person name="Lan Y."/>
            <person name="Juniper S.K."/>
            <person name="Young C.R."/>
            <person name="Angers B."/>
            <person name="Qian P.Y."/>
        </authorList>
    </citation>
    <scope>NUCLEOTIDE SEQUENCE</scope>
    <source>
        <strain evidence="7">P08H-3</strain>
    </source>
</reference>
<proteinExistence type="inferred from homology"/>
<organism evidence="7 8">
    <name type="scientific">Paralvinella palmiformis</name>
    <dbReference type="NCBI Taxonomy" id="53620"/>
    <lineage>
        <taxon>Eukaryota</taxon>
        <taxon>Metazoa</taxon>
        <taxon>Spiralia</taxon>
        <taxon>Lophotrochozoa</taxon>
        <taxon>Annelida</taxon>
        <taxon>Polychaeta</taxon>
        <taxon>Sedentaria</taxon>
        <taxon>Canalipalpata</taxon>
        <taxon>Terebellida</taxon>
        <taxon>Terebelliformia</taxon>
        <taxon>Alvinellidae</taxon>
        <taxon>Paralvinella</taxon>
    </lineage>
</organism>
<comment type="pathway">
    <text evidence="1 5">Amine and polyamine biosynthesis; creatine biosynthesis; creatine from L-arginine and glycine: step 1/2.</text>
</comment>
<evidence type="ECO:0000256" key="5">
    <source>
        <dbReference type="RuleBase" id="RU367092"/>
    </source>
</evidence>
<comment type="caution">
    <text evidence="7">The sequence shown here is derived from an EMBL/GenBank/DDBJ whole genome shotgun (WGS) entry which is preliminary data.</text>
</comment>
<protein>
    <recommendedName>
        <fullName evidence="5">Glycine amidinotransferase</fullName>
        <ecNumber evidence="5">2.1.4.1</ecNumber>
    </recommendedName>
    <alternativeName>
        <fullName evidence="5">L-arginine:glycine amidinotransferase</fullName>
    </alternativeName>
</protein>
<comment type="subunit">
    <text evidence="5">Homodimer.</text>
</comment>
<dbReference type="PANTHER" id="PTHR10488:SF1">
    <property type="entry name" value="GLYCINE AMIDINOTRANSFERASE, MITOCHONDRIAL"/>
    <property type="match status" value="1"/>
</dbReference>
<evidence type="ECO:0000256" key="4">
    <source>
        <dbReference type="PIRSR" id="PIRSR633195-1"/>
    </source>
</evidence>
<feature type="compositionally biased region" description="Basic residues" evidence="6">
    <location>
        <begin position="1"/>
        <end position="16"/>
    </location>
</feature>
<dbReference type="InterPro" id="IPR033195">
    <property type="entry name" value="AmidinoTrfase"/>
</dbReference>
<evidence type="ECO:0000256" key="6">
    <source>
        <dbReference type="SAM" id="MobiDB-lite"/>
    </source>
</evidence>
<sequence length="463" mass="52520">MHHVVKSLLRHARRSKSASARSINPRGFASLVTRSTSPSNRPASTQARVAAEDPLPVQSECPVSSYNEWDPLEEVIVGRAGGHRIPSLHSQIQAVTRPESWDNSRKLVGKSPDPELISKADKEANELVRVLEAEGITVKRPEEFAWDEMGTFRTPYFEEGGYKNTCPRDGILVIGDEIIEAAMGMRARLFEFHPYRKLLNDYFRQGATWTAAPRPTMHDDLYRKDFPLDDFDKQMEMLKEGKFILTESEMVFDAADVIRFGRDIFVTLTHTTNRGGVEWLRRHLGPKGYRVHSLLFFGTQNCHADATLMPLRPGLLIVAGERPCLKVDDQPIGWEYFEERGWEVVQVPLPNYVETVEPNKSSSDDGVARALRCKPSGSGLEFGSHLCVSMKDVSRWLHINMLSLDSERVICQKNEPLLHGMLTKRGIKPIELDMSHCFYLGGAFHCWTTDIRRRGQLQDYGLN</sequence>
<dbReference type="GO" id="GO:0006601">
    <property type="term" value="P:creatine biosynthetic process"/>
    <property type="evidence" value="ECO:0007669"/>
    <property type="project" value="UniProtKB-UniRule"/>
</dbReference>
<keyword evidence="5" id="KW-0999">Mitochondrion inner membrane</keyword>
<keyword evidence="8" id="KW-1185">Reference proteome</keyword>
<evidence type="ECO:0000313" key="8">
    <source>
        <dbReference type="Proteomes" id="UP001208570"/>
    </source>
</evidence>
<keyword evidence="5" id="KW-0496">Mitochondrion</keyword>
<evidence type="ECO:0000256" key="3">
    <source>
        <dbReference type="ARBA" id="ARBA00022679"/>
    </source>
</evidence>
<dbReference type="Gene3D" id="3.75.10.10">
    <property type="entry name" value="L-arginine/glycine Amidinotransferase, Chain A"/>
    <property type="match status" value="1"/>
</dbReference>
<comment type="subcellular location">
    <subcellularLocation>
        <location evidence="5">Mitochondrion inner membrane</location>
    </subcellularLocation>
</comment>
<comment type="function">
    <text evidence="5">Catalyzes the biosynthesis of guanidinoacetate, the immediate precursor of creatine. Creatine plays a vital role in energy metabolism in muscle tissues. May play a role in embryonic and central nervous system development.</text>
</comment>
<dbReference type="GO" id="GO:0005743">
    <property type="term" value="C:mitochondrial inner membrane"/>
    <property type="evidence" value="ECO:0007669"/>
    <property type="project" value="UniProtKB-SubCell"/>
</dbReference>
<accession>A0AAD9JRR2</accession>
<dbReference type="PANTHER" id="PTHR10488">
    <property type="entry name" value="GLYCINE AMIDINOTRANSFERASE, MITOCHONDRIAL"/>
    <property type="match status" value="1"/>
</dbReference>
<evidence type="ECO:0000256" key="1">
    <source>
        <dbReference type="ARBA" id="ARBA00004858"/>
    </source>
</evidence>
<evidence type="ECO:0000313" key="7">
    <source>
        <dbReference type="EMBL" id="KAK2157962.1"/>
    </source>
</evidence>
<feature type="active site" evidence="4">
    <location>
        <position position="253"/>
    </location>
</feature>